<evidence type="ECO:0000313" key="1">
    <source>
        <dbReference type="EMBL" id="MDP9612895.1"/>
    </source>
</evidence>
<proteinExistence type="predicted"/>
<comment type="caution">
    <text evidence="1">The sequence shown here is derived from an EMBL/GenBank/DDBJ whole genome shotgun (WGS) entry which is preliminary data.</text>
</comment>
<evidence type="ECO:0000313" key="2">
    <source>
        <dbReference type="Proteomes" id="UP001234880"/>
    </source>
</evidence>
<accession>A0ABT9KWT1</accession>
<protein>
    <submittedName>
        <fullName evidence="1">Uncharacterized protein</fullName>
    </submittedName>
</protein>
<reference evidence="1 2" key="1">
    <citation type="submission" date="2023-07" db="EMBL/GenBank/DDBJ databases">
        <title>Sequencing the genomes of 1000 actinobacteria strains.</title>
        <authorList>
            <person name="Klenk H.-P."/>
        </authorList>
    </citation>
    <scope>NUCLEOTIDE SEQUENCE [LARGE SCALE GENOMIC DNA]</scope>
    <source>
        <strain evidence="1 2">DSM 41600</strain>
    </source>
</reference>
<sequence length="314" mass="33812">MPRCSRRKVPNARSVFRNPDSLPVIKPRPFSCPTALNRVYAPVLDIEIVRPLPAASLPYVQVAAEGCWTLGLDRQPGLCRPVGPGFHLERSSDVVCPSPLAPACALFRREHRLWGRLDRCTCRHGLGACSACRWWGRRFFPRDHFCRSRCVPLRLLEPIQHGLWFDGQRGRVRGCSVTASEWLGSDGVAATPSHSSLGTCAGRRVALTVVDGVSLARLLAPGGPGALVDVAAPTSGVYPRLCMRAYMQASPTAMGAAGSRGCVFRRRPSQAAPCLKSAAMRVRWRTGPCPASAAAGRARASLCGRAAGIPQSAR</sequence>
<name>A0ABT9KWT1_9ACTN</name>
<gene>
    <name evidence="1" type="ORF">JOF35_005172</name>
</gene>
<dbReference type="EMBL" id="JAURUE010000001">
    <property type="protein sequence ID" value="MDP9612895.1"/>
    <property type="molecule type" value="Genomic_DNA"/>
</dbReference>
<dbReference type="Proteomes" id="UP001234880">
    <property type="component" value="Unassembled WGS sequence"/>
</dbReference>
<keyword evidence="2" id="KW-1185">Reference proteome</keyword>
<organism evidence="1 2">
    <name type="scientific">Streptomyces demainii</name>
    <dbReference type="NCBI Taxonomy" id="588122"/>
    <lineage>
        <taxon>Bacteria</taxon>
        <taxon>Bacillati</taxon>
        <taxon>Actinomycetota</taxon>
        <taxon>Actinomycetes</taxon>
        <taxon>Kitasatosporales</taxon>
        <taxon>Streptomycetaceae</taxon>
        <taxon>Streptomyces</taxon>
    </lineage>
</organism>